<dbReference type="EMBL" id="AVOT02017413">
    <property type="protein sequence ID" value="MBW0503468.1"/>
    <property type="molecule type" value="Genomic_DNA"/>
</dbReference>
<evidence type="ECO:0000313" key="2">
    <source>
        <dbReference type="EMBL" id="MBW0503468.1"/>
    </source>
</evidence>
<dbReference type="AlphaFoldDB" id="A0A9Q3HFF7"/>
<protein>
    <submittedName>
        <fullName evidence="2">Uncharacterized protein</fullName>
    </submittedName>
</protein>
<name>A0A9Q3HFF7_9BASI</name>
<feature type="compositionally biased region" description="Polar residues" evidence="1">
    <location>
        <begin position="22"/>
        <end position="39"/>
    </location>
</feature>
<feature type="compositionally biased region" description="Polar residues" evidence="1">
    <location>
        <begin position="83"/>
        <end position="92"/>
    </location>
</feature>
<comment type="caution">
    <text evidence="2">The sequence shown here is derived from an EMBL/GenBank/DDBJ whole genome shotgun (WGS) entry which is preliminary data.</text>
</comment>
<sequence>MASIDGKEKHDAFTSRMEEKQPSTTQASAKNSPSSQKKQFQCEKAATSSEQGQRQSTSYKNIQKELQNPKNSAGCHGKGISDGQRNNGITEKAGSQNQISEIISDILDVFPNLCIAINDIKSHISDKNSSIWNNLKINDSSLSQINETLMFFEKALRKIKTSNNENSFWNTLNE</sequence>
<organism evidence="2 3">
    <name type="scientific">Austropuccinia psidii MF-1</name>
    <dbReference type="NCBI Taxonomy" id="1389203"/>
    <lineage>
        <taxon>Eukaryota</taxon>
        <taxon>Fungi</taxon>
        <taxon>Dikarya</taxon>
        <taxon>Basidiomycota</taxon>
        <taxon>Pucciniomycotina</taxon>
        <taxon>Pucciniomycetes</taxon>
        <taxon>Pucciniales</taxon>
        <taxon>Sphaerophragmiaceae</taxon>
        <taxon>Austropuccinia</taxon>
    </lineage>
</organism>
<dbReference type="Proteomes" id="UP000765509">
    <property type="component" value="Unassembled WGS sequence"/>
</dbReference>
<evidence type="ECO:0000256" key="1">
    <source>
        <dbReference type="SAM" id="MobiDB-lite"/>
    </source>
</evidence>
<feature type="region of interest" description="Disordered" evidence="1">
    <location>
        <begin position="1"/>
        <end position="92"/>
    </location>
</feature>
<reference evidence="2" key="1">
    <citation type="submission" date="2021-03" db="EMBL/GenBank/DDBJ databases">
        <title>Draft genome sequence of rust myrtle Austropuccinia psidii MF-1, a brazilian biotype.</title>
        <authorList>
            <person name="Quecine M.C."/>
            <person name="Pachon D.M.R."/>
            <person name="Bonatelli M.L."/>
            <person name="Correr F.H."/>
            <person name="Franceschini L.M."/>
            <person name="Leite T.F."/>
            <person name="Margarido G.R.A."/>
            <person name="Almeida C.A."/>
            <person name="Ferrarezi J.A."/>
            <person name="Labate C.A."/>
        </authorList>
    </citation>
    <scope>NUCLEOTIDE SEQUENCE</scope>
    <source>
        <strain evidence="2">MF-1</strain>
    </source>
</reference>
<feature type="compositionally biased region" description="Polar residues" evidence="1">
    <location>
        <begin position="46"/>
        <end position="71"/>
    </location>
</feature>
<feature type="compositionally biased region" description="Basic and acidic residues" evidence="1">
    <location>
        <begin position="1"/>
        <end position="21"/>
    </location>
</feature>
<evidence type="ECO:0000313" key="3">
    <source>
        <dbReference type="Proteomes" id="UP000765509"/>
    </source>
</evidence>
<gene>
    <name evidence="2" type="ORF">O181_043183</name>
</gene>
<accession>A0A9Q3HFF7</accession>
<keyword evidence="3" id="KW-1185">Reference proteome</keyword>
<proteinExistence type="predicted"/>